<sequence>MPILEFDTAEEPPSLLDVEVFDFDGPFGQAASLGHADIRFLRHTSEVLADMWVTLKGKLAQSLQSKLHLRIFLDNNNGVKTIKKLSYVILQVKLLLEMLVKKCGLEAVKEVMPEEHMKLLTNIRKTKEWKERKYATNTEETKSRLSKAATSSFLNTGMYAQVAYGFHHLRNEKPYLVQGPISNKGLKNNLRLHVKRLNSSEWELVPIPSSVRSIVSLNLHNYARRRNPWGQPKPDYMEKKGFVEANADDGIKTLLRTWARSGSGGFTFVGLQRRICLLAWMGWNADIEGRGLGELCTYDKMFSFKET</sequence>
<dbReference type="PANTHER" id="PTHR46296:SF7">
    <property type="entry name" value="C2 DOMAIN-CONTAINING PROTEIN"/>
    <property type="match status" value="1"/>
</dbReference>
<organism evidence="2 3">
    <name type="scientific">Tanacetum coccineum</name>
    <dbReference type="NCBI Taxonomy" id="301880"/>
    <lineage>
        <taxon>Eukaryota</taxon>
        <taxon>Viridiplantae</taxon>
        <taxon>Streptophyta</taxon>
        <taxon>Embryophyta</taxon>
        <taxon>Tracheophyta</taxon>
        <taxon>Spermatophyta</taxon>
        <taxon>Magnoliopsida</taxon>
        <taxon>eudicotyledons</taxon>
        <taxon>Gunneridae</taxon>
        <taxon>Pentapetalae</taxon>
        <taxon>asterids</taxon>
        <taxon>campanulids</taxon>
        <taxon>Asterales</taxon>
        <taxon>Asteraceae</taxon>
        <taxon>Asteroideae</taxon>
        <taxon>Anthemideae</taxon>
        <taxon>Anthemidinae</taxon>
        <taxon>Tanacetum</taxon>
    </lineage>
</organism>
<dbReference type="Proteomes" id="UP001151760">
    <property type="component" value="Unassembled WGS sequence"/>
</dbReference>
<name>A0ABQ5J0X9_9ASTR</name>
<protein>
    <submittedName>
        <fullName evidence="2">Diacylglycerol kinase 4-like protein</fullName>
    </submittedName>
</protein>
<comment type="caution">
    <text evidence="2">The sequence shown here is derived from an EMBL/GenBank/DDBJ whole genome shotgun (WGS) entry which is preliminary data.</text>
</comment>
<accession>A0ABQ5J0X9</accession>
<dbReference type="InterPro" id="IPR035892">
    <property type="entry name" value="C2_domain_sf"/>
</dbReference>
<dbReference type="InterPro" id="IPR000756">
    <property type="entry name" value="Diacylglycerol_kin_accessory"/>
</dbReference>
<reference evidence="2" key="2">
    <citation type="submission" date="2022-01" db="EMBL/GenBank/DDBJ databases">
        <authorList>
            <person name="Yamashiro T."/>
            <person name="Shiraishi A."/>
            <person name="Satake H."/>
            <person name="Nakayama K."/>
        </authorList>
    </citation>
    <scope>NUCLEOTIDE SEQUENCE</scope>
</reference>
<evidence type="ECO:0000313" key="2">
    <source>
        <dbReference type="EMBL" id="GJU05986.1"/>
    </source>
</evidence>
<gene>
    <name evidence="2" type="ORF">Tco_1122416</name>
</gene>
<dbReference type="EMBL" id="BQNB010021396">
    <property type="protein sequence ID" value="GJU05986.1"/>
    <property type="molecule type" value="Genomic_DNA"/>
</dbReference>
<dbReference type="InterPro" id="IPR044511">
    <property type="entry name" value="At1g03370/At5g50170-like"/>
</dbReference>
<dbReference type="SUPFAM" id="SSF49562">
    <property type="entry name" value="C2 domain (Calcium/lipid-binding domain, CaLB)"/>
    <property type="match status" value="1"/>
</dbReference>
<dbReference type="Pfam" id="PF00609">
    <property type="entry name" value="DAGK_acc"/>
    <property type="match status" value="1"/>
</dbReference>
<evidence type="ECO:0000313" key="3">
    <source>
        <dbReference type="Proteomes" id="UP001151760"/>
    </source>
</evidence>
<keyword evidence="3" id="KW-1185">Reference proteome</keyword>
<proteinExistence type="predicted"/>
<feature type="domain" description="Diacylglycerol kinase accessory" evidence="1">
    <location>
        <begin position="155"/>
        <end position="250"/>
    </location>
</feature>
<evidence type="ECO:0000259" key="1">
    <source>
        <dbReference type="Pfam" id="PF00609"/>
    </source>
</evidence>
<dbReference type="PANTHER" id="PTHR46296">
    <property type="entry name" value="BNAA05G37250D PROTEIN"/>
    <property type="match status" value="1"/>
</dbReference>
<reference evidence="2" key="1">
    <citation type="journal article" date="2022" name="Int. J. Mol. Sci.">
        <title>Draft Genome of Tanacetum Coccineum: Genomic Comparison of Closely Related Tanacetum-Family Plants.</title>
        <authorList>
            <person name="Yamashiro T."/>
            <person name="Shiraishi A."/>
            <person name="Nakayama K."/>
            <person name="Satake H."/>
        </authorList>
    </citation>
    <scope>NUCLEOTIDE SEQUENCE</scope>
</reference>